<dbReference type="Proteomes" id="UP000886611">
    <property type="component" value="Unassembled WGS sequence"/>
</dbReference>
<dbReference type="SUPFAM" id="SSF55729">
    <property type="entry name" value="Acyl-CoA N-acyltransferases (Nat)"/>
    <property type="match status" value="1"/>
</dbReference>
<dbReference type="PANTHER" id="PTHR13947">
    <property type="entry name" value="GNAT FAMILY N-ACETYLTRANSFERASE"/>
    <property type="match status" value="1"/>
</dbReference>
<dbReference type="Pfam" id="PF00583">
    <property type="entry name" value="Acetyltransf_1"/>
    <property type="match status" value="1"/>
</dbReference>
<dbReference type="InterPro" id="IPR016181">
    <property type="entry name" value="Acyl_CoA_acyltransferase"/>
</dbReference>
<dbReference type="PANTHER" id="PTHR13947:SF58">
    <property type="entry name" value="8B (PUTATIVE,_PSEUDO-RELATED"/>
    <property type="match status" value="1"/>
</dbReference>
<feature type="non-terminal residue" evidence="4">
    <location>
        <position position="1"/>
    </location>
</feature>
<dbReference type="GO" id="GO:0008080">
    <property type="term" value="F:N-acetyltransferase activity"/>
    <property type="evidence" value="ECO:0007669"/>
    <property type="project" value="InterPro"/>
</dbReference>
<dbReference type="PROSITE" id="PS51186">
    <property type="entry name" value="GNAT"/>
    <property type="match status" value="1"/>
</dbReference>
<feature type="transmembrane region" description="Helical" evidence="2">
    <location>
        <begin position="257"/>
        <end position="281"/>
    </location>
</feature>
<dbReference type="InterPro" id="IPR000182">
    <property type="entry name" value="GNAT_dom"/>
</dbReference>
<dbReference type="CDD" id="cd04301">
    <property type="entry name" value="NAT_SF"/>
    <property type="match status" value="1"/>
</dbReference>
<evidence type="ECO:0000313" key="5">
    <source>
        <dbReference type="Proteomes" id="UP000886611"/>
    </source>
</evidence>
<sequence length="470" mass="53376">MFKKPRYDYIKIFFIPGKLGILVLTAMTNGQDHYLARTPAGWKDQGREAVYVSIFPETLEGSLPGLLLHYRPPQGMPGVVVWNSPVWLHVCRQGVLQLQLDPLGHLFFHIQQCSRKKVNKNLGHFRVHYKRSRFNISQRGGGQSLRGGMKFNKQKETIQPITAHRVENLVVCSEVCHNFCLLFADLNMPVEDECDASDFQIRVFEPKDYPAVKRLFIDGIMENVTPAFKEALPLPVNLTVLAGIAAVTYVLPGHLRWLGVVVATAWIATVYWCCHMFYAIYVKDKLASEMKDIEKHFLSSPGNCYWVAEHKKLKVIGGMVAVKSCVGASKKDIITPDRKNTLNKSTPANIIPAQEEMGDECPRQNNAQSDTSHHKAECQNTAESCEIFRMIVDRQYRRHGLGVRLIQTVLDFAQKRGYKKCVLGTSKAQKAAQKLYLKVGFQLIKTFALNINRFINVLTGTKEFYFEKQL</sequence>
<feature type="non-terminal residue" evidence="4">
    <location>
        <position position="470"/>
    </location>
</feature>
<accession>A0A8X7X8E2</accession>
<keyword evidence="1" id="KW-0808">Transferase</keyword>
<evidence type="ECO:0000313" key="4">
    <source>
        <dbReference type="EMBL" id="KAG2463024.1"/>
    </source>
</evidence>
<name>A0A8X7X8E2_POLSE</name>
<dbReference type="Gene3D" id="3.40.630.30">
    <property type="match status" value="1"/>
</dbReference>
<keyword evidence="2" id="KW-1133">Transmembrane helix</keyword>
<organism evidence="4 5">
    <name type="scientific">Polypterus senegalus</name>
    <name type="common">Senegal bichir</name>
    <dbReference type="NCBI Taxonomy" id="55291"/>
    <lineage>
        <taxon>Eukaryota</taxon>
        <taxon>Metazoa</taxon>
        <taxon>Chordata</taxon>
        <taxon>Craniata</taxon>
        <taxon>Vertebrata</taxon>
        <taxon>Euteleostomi</taxon>
        <taxon>Actinopterygii</taxon>
        <taxon>Polypteriformes</taxon>
        <taxon>Polypteridae</taxon>
        <taxon>Polypterus</taxon>
    </lineage>
</organism>
<dbReference type="InterPro" id="IPR050769">
    <property type="entry name" value="NAT_camello-type"/>
</dbReference>
<evidence type="ECO:0000256" key="1">
    <source>
        <dbReference type="ARBA" id="ARBA00022679"/>
    </source>
</evidence>
<feature type="domain" description="N-acetyltransferase" evidence="3">
    <location>
        <begin position="376"/>
        <end position="470"/>
    </location>
</feature>
<dbReference type="EMBL" id="JAATIS010004040">
    <property type="protein sequence ID" value="KAG2463024.1"/>
    <property type="molecule type" value="Genomic_DNA"/>
</dbReference>
<dbReference type="AlphaFoldDB" id="A0A8X7X8E2"/>
<proteinExistence type="predicted"/>
<comment type="caution">
    <text evidence="4">The sequence shown here is derived from an EMBL/GenBank/DDBJ whole genome shotgun (WGS) entry which is preliminary data.</text>
</comment>
<keyword evidence="5" id="KW-1185">Reference proteome</keyword>
<evidence type="ECO:0000256" key="2">
    <source>
        <dbReference type="SAM" id="Phobius"/>
    </source>
</evidence>
<reference evidence="4 5" key="1">
    <citation type="journal article" date="2021" name="Cell">
        <title>Tracing the genetic footprints of vertebrate landing in non-teleost ray-finned fishes.</title>
        <authorList>
            <person name="Bi X."/>
            <person name="Wang K."/>
            <person name="Yang L."/>
            <person name="Pan H."/>
            <person name="Jiang H."/>
            <person name="Wei Q."/>
            <person name="Fang M."/>
            <person name="Yu H."/>
            <person name="Zhu C."/>
            <person name="Cai Y."/>
            <person name="He Y."/>
            <person name="Gan X."/>
            <person name="Zeng H."/>
            <person name="Yu D."/>
            <person name="Zhu Y."/>
            <person name="Jiang H."/>
            <person name="Qiu Q."/>
            <person name="Yang H."/>
            <person name="Zhang Y.E."/>
            <person name="Wang W."/>
            <person name="Zhu M."/>
            <person name="He S."/>
            <person name="Zhang G."/>
        </authorList>
    </citation>
    <scope>NUCLEOTIDE SEQUENCE [LARGE SCALE GENOMIC DNA]</scope>
    <source>
        <strain evidence="4">Bchr_013</strain>
    </source>
</reference>
<evidence type="ECO:0000259" key="3">
    <source>
        <dbReference type="PROSITE" id="PS51186"/>
    </source>
</evidence>
<feature type="transmembrane region" description="Helical" evidence="2">
    <location>
        <begin position="231"/>
        <end position="251"/>
    </location>
</feature>
<gene>
    <name evidence="4" type="primary">Nat8</name>
    <name evidence="4" type="ORF">GTO96_0000262</name>
</gene>
<keyword evidence="2" id="KW-0812">Transmembrane</keyword>
<keyword evidence="2" id="KW-0472">Membrane</keyword>
<protein>
    <submittedName>
        <fullName evidence="4">NAT8 acetyltransferase</fullName>
    </submittedName>
</protein>